<keyword evidence="2" id="KW-0732">Signal</keyword>
<evidence type="ECO:0000313" key="4">
    <source>
        <dbReference type="Proteomes" id="UP000683139"/>
    </source>
</evidence>
<dbReference type="Proteomes" id="UP000683139">
    <property type="component" value="Unassembled WGS sequence"/>
</dbReference>
<gene>
    <name evidence="3" type="ORF">J40TS1_41590</name>
</gene>
<evidence type="ECO:0000313" key="3">
    <source>
        <dbReference type="EMBL" id="GIP18517.1"/>
    </source>
</evidence>
<feature type="signal peptide" evidence="2">
    <location>
        <begin position="1"/>
        <end position="25"/>
    </location>
</feature>
<sequence>MRRLYVSLLAAALIAPLALTVNSSAESKLEIPKMSSIEQLQADALQQYAIVEAKLKMHNLEDSYGGVFIDSNGELNINLTGNVDTIQALIQQDGIQYHQVQHSIKKLEETISKLEGRMLELDIVQLSLDDEKNKVVVYVRDMDENKIKRINQYIDPETVKYENAVGEIRVQ</sequence>
<dbReference type="RefSeq" id="WP_213519059.1">
    <property type="nucleotide sequence ID" value="NZ_BOSE01000009.1"/>
</dbReference>
<name>A0A920CVT2_9BACL</name>
<accession>A0A920CVT2</accession>
<dbReference type="AlphaFoldDB" id="A0A920CVT2"/>
<evidence type="ECO:0008006" key="5">
    <source>
        <dbReference type="Google" id="ProtNLM"/>
    </source>
</evidence>
<feature type="coiled-coil region" evidence="1">
    <location>
        <begin position="97"/>
        <end position="124"/>
    </location>
</feature>
<protein>
    <recommendedName>
        <fullName evidence="5">PepSY domain-containing protein</fullName>
    </recommendedName>
</protein>
<evidence type="ECO:0000256" key="1">
    <source>
        <dbReference type="SAM" id="Coils"/>
    </source>
</evidence>
<proteinExistence type="predicted"/>
<feature type="chain" id="PRO_5037689813" description="PepSY domain-containing protein" evidence="2">
    <location>
        <begin position="26"/>
        <end position="171"/>
    </location>
</feature>
<comment type="caution">
    <text evidence="3">The sequence shown here is derived from an EMBL/GenBank/DDBJ whole genome shotgun (WGS) entry which is preliminary data.</text>
</comment>
<organism evidence="3 4">
    <name type="scientific">Paenibacillus montaniterrae</name>
    <dbReference type="NCBI Taxonomy" id="429341"/>
    <lineage>
        <taxon>Bacteria</taxon>
        <taxon>Bacillati</taxon>
        <taxon>Bacillota</taxon>
        <taxon>Bacilli</taxon>
        <taxon>Bacillales</taxon>
        <taxon>Paenibacillaceae</taxon>
        <taxon>Paenibacillus</taxon>
    </lineage>
</organism>
<dbReference type="EMBL" id="BOSE01000009">
    <property type="protein sequence ID" value="GIP18517.1"/>
    <property type="molecule type" value="Genomic_DNA"/>
</dbReference>
<reference evidence="3" key="1">
    <citation type="submission" date="2021-03" db="EMBL/GenBank/DDBJ databases">
        <title>Antimicrobial resistance genes in bacteria isolated from Japanese honey, and their potential for conferring macrolide and lincosamide resistance in the American foulbrood pathogen Paenibacillus larvae.</title>
        <authorList>
            <person name="Okamoto M."/>
            <person name="Kumagai M."/>
            <person name="Kanamori H."/>
            <person name="Takamatsu D."/>
        </authorList>
    </citation>
    <scope>NUCLEOTIDE SEQUENCE</scope>
    <source>
        <strain evidence="3">J40TS1</strain>
    </source>
</reference>
<keyword evidence="1" id="KW-0175">Coiled coil</keyword>
<keyword evidence="4" id="KW-1185">Reference proteome</keyword>
<evidence type="ECO:0000256" key="2">
    <source>
        <dbReference type="SAM" id="SignalP"/>
    </source>
</evidence>